<sequence length="59" mass="6763">MRSWREANALQSECLRLPAGAALRSNRFGEGDRKEGTRAGQRPYQGLTTRLVDNRFQIR</sequence>
<organism evidence="1 2">
    <name type="scientific">Streptomyces bottropensis ATCC 25435</name>
    <dbReference type="NCBI Taxonomy" id="1054862"/>
    <lineage>
        <taxon>Bacteria</taxon>
        <taxon>Bacillati</taxon>
        <taxon>Actinomycetota</taxon>
        <taxon>Actinomycetes</taxon>
        <taxon>Kitasatosporales</taxon>
        <taxon>Streptomycetaceae</taxon>
        <taxon>Streptomyces</taxon>
    </lineage>
</organism>
<protein>
    <submittedName>
        <fullName evidence="1">Uncharacterized protein</fullName>
    </submittedName>
</protein>
<evidence type="ECO:0000313" key="1">
    <source>
        <dbReference type="EMBL" id="EMF56010.1"/>
    </source>
</evidence>
<dbReference type="Proteomes" id="UP000030760">
    <property type="component" value="Unassembled WGS sequence"/>
</dbReference>
<dbReference type="EMBL" id="KB405067">
    <property type="protein sequence ID" value="EMF56010.1"/>
    <property type="molecule type" value="Genomic_DNA"/>
</dbReference>
<accession>M3FSQ3</accession>
<dbReference type="AlphaFoldDB" id="M3FSQ3"/>
<gene>
    <name evidence="1" type="ORF">SBD_3323</name>
</gene>
<evidence type="ECO:0000313" key="2">
    <source>
        <dbReference type="Proteomes" id="UP000030760"/>
    </source>
</evidence>
<proteinExistence type="predicted"/>
<reference evidence="2" key="1">
    <citation type="journal article" date="2013" name="Genome Announc.">
        <title>Draft Genome Sequence of Streptomyces bottropensis ATCC 25435, a Bottromycin-Producing Actinomycete.</title>
        <authorList>
            <person name="Zhang H."/>
            <person name="Zhou W."/>
            <person name="Zhuang Y."/>
            <person name="Liang X."/>
            <person name="Liu T."/>
        </authorList>
    </citation>
    <scope>NUCLEOTIDE SEQUENCE [LARGE SCALE GENOMIC DNA]</scope>
    <source>
        <strain evidence="2">ATCC 25435</strain>
    </source>
</reference>
<name>M3FSQ3_9ACTN</name>